<protein>
    <submittedName>
        <fullName evidence="2">Uncharacterized protein</fullName>
    </submittedName>
</protein>
<proteinExistence type="predicted"/>
<accession>A0A0B3RSQ1</accession>
<keyword evidence="3" id="KW-1185">Reference proteome</keyword>
<dbReference type="AlphaFoldDB" id="A0A0B3RSQ1"/>
<keyword evidence="1" id="KW-0812">Transmembrane</keyword>
<dbReference type="Proteomes" id="UP000030960">
    <property type="component" value="Unassembled WGS sequence"/>
</dbReference>
<name>A0A0B3RSQ1_9RHOB</name>
<organism evidence="2 3">
    <name type="scientific">Mameliella alba</name>
    <dbReference type="NCBI Taxonomy" id="561184"/>
    <lineage>
        <taxon>Bacteria</taxon>
        <taxon>Pseudomonadati</taxon>
        <taxon>Pseudomonadota</taxon>
        <taxon>Alphaproteobacteria</taxon>
        <taxon>Rhodobacterales</taxon>
        <taxon>Roseobacteraceae</taxon>
        <taxon>Mameliella</taxon>
    </lineage>
</organism>
<sequence length="194" mass="21117">MPFLPERPVNELGMTMPYRPTAFRKQDQSDFSRRVRRIDPEAQAQGAAARRRAQPKMLTAGLTGFGAAYAISAIATNRDRIELALRQQGLAPDTQHLVLSALTAALAATLVMLTFQVIRAALTAGVARKNGRAYFLGAIMAFGLFYTPDFVWQLGFDLLDGRSQNVLASAGAFFEDSFPGLNIDQISFTSSGGR</sequence>
<evidence type="ECO:0000256" key="1">
    <source>
        <dbReference type="SAM" id="Phobius"/>
    </source>
</evidence>
<gene>
    <name evidence="2" type="ORF">OA50_01243</name>
</gene>
<feature type="transmembrane region" description="Helical" evidence="1">
    <location>
        <begin position="57"/>
        <end position="76"/>
    </location>
</feature>
<dbReference type="STRING" id="561184.SAMN05216376_101580"/>
<dbReference type="EMBL" id="JSUQ01000004">
    <property type="protein sequence ID" value="KHQ54015.1"/>
    <property type="molecule type" value="Genomic_DNA"/>
</dbReference>
<feature type="transmembrane region" description="Helical" evidence="1">
    <location>
        <begin position="96"/>
        <end position="122"/>
    </location>
</feature>
<feature type="transmembrane region" description="Helical" evidence="1">
    <location>
        <begin position="134"/>
        <end position="155"/>
    </location>
</feature>
<keyword evidence="1" id="KW-0472">Membrane</keyword>
<reference evidence="2 3" key="1">
    <citation type="submission" date="2014-10" db="EMBL/GenBank/DDBJ databases">
        <title>Genome sequence of Ponticoccus sp. strain UMTAT08 isolated from clonal culture of toxic dinoflagellate Alexandrium tamiyavanichii.</title>
        <authorList>
            <person name="Gan H.Y."/>
            <person name="Muhd D.-D."/>
            <person name="Mohd Noor M.E."/>
            <person name="Yeong Y.S."/>
            <person name="Usup G."/>
        </authorList>
    </citation>
    <scope>NUCLEOTIDE SEQUENCE [LARGE SCALE GENOMIC DNA]</scope>
    <source>
        <strain evidence="2 3">UMTAT08</strain>
    </source>
</reference>
<evidence type="ECO:0000313" key="2">
    <source>
        <dbReference type="EMBL" id="KHQ54015.1"/>
    </source>
</evidence>
<keyword evidence="1" id="KW-1133">Transmembrane helix</keyword>
<evidence type="ECO:0000313" key="3">
    <source>
        <dbReference type="Proteomes" id="UP000030960"/>
    </source>
</evidence>
<comment type="caution">
    <text evidence="2">The sequence shown here is derived from an EMBL/GenBank/DDBJ whole genome shotgun (WGS) entry which is preliminary data.</text>
</comment>